<evidence type="ECO:0000256" key="1">
    <source>
        <dbReference type="SAM" id="MobiDB-lite"/>
    </source>
</evidence>
<proteinExistence type="predicted"/>
<gene>
    <name evidence="2" type="ORF">PLANPX_3846</name>
</gene>
<accession>A0A5K7XBP4</accession>
<evidence type="ECO:0000313" key="2">
    <source>
        <dbReference type="EMBL" id="BBO34234.1"/>
    </source>
</evidence>
<sequence>MRLASLAQKPESNKWSRRDHDPHELGHAFSLAVTQTV</sequence>
<reference evidence="3" key="1">
    <citation type="submission" date="2019-10" db="EMBL/GenBank/DDBJ databases">
        <title>Lacipirellula parvula gen. nov., sp. nov., representing a lineage of planctomycetes widespread in freshwater anoxic habitats, and description of the family Lacipirellulaceae.</title>
        <authorList>
            <person name="Dedysh S.N."/>
            <person name="Kulichevskaya I.S."/>
            <person name="Beletsky A.V."/>
            <person name="Rakitin A.L."/>
            <person name="Mardanov A.V."/>
            <person name="Ivanova A.A."/>
            <person name="Saltykova V.X."/>
            <person name="Rijpstra W.I.C."/>
            <person name="Sinninghe Damste J.S."/>
            <person name="Ravin N.V."/>
        </authorList>
    </citation>
    <scope>NUCLEOTIDE SEQUENCE [LARGE SCALE GENOMIC DNA]</scope>
    <source>
        <strain evidence="3">PX69</strain>
    </source>
</reference>
<name>A0A5K7XBP4_9BACT</name>
<dbReference type="EMBL" id="AP021861">
    <property type="protein sequence ID" value="BBO34234.1"/>
    <property type="molecule type" value="Genomic_DNA"/>
</dbReference>
<feature type="compositionally biased region" description="Basic and acidic residues" evidence="1">
    <location>
        <begin position="11"/>
        <end position="23"/>
    </location>
</feature>
<dbReference type="Proteomes" id="UP000326837">
    <property type="component" value="Chromosome"/>
</dbReference>
<dbReference type="AlphaFoldDB" id="A0A5K7XBP4"/>
<dbReference type="KEGG" id="lpav:PLANPX_3846"/>
<feature type="region of interest" description="Disordered" evidence="1">
    <location>
        <begin position="1"/>
        <end position="23"/>
    </location>
</feature>
<organism evidence="2 3">
    <name type="scientific">Lacipirellula parvula</name>
    <dbReference type="NCBI Taxonomy" id="2650471"/>
    <lineage>
        <taxon>Bacteria</taxon>
        <taxon>Pseudomonadati</taxon>
        <taxon>Planctomycetota</taxon>
        <taxon>Planctomycetia</taxon>
        <taxon>Pirellulales</taxon>
        <taxon>Lacipirellulaceae</taxon>
        <taxon>Lacipirellula</taxon>
    </lineage>
</organism>
<keyword evidence="3" id="KW-1185">Reference proteome</keyword>
<protein>
    <submittedName>
        <fullName evidence="2">Uncharacterized protein</fullName>
    </submittedName>
</protein>
<evidence type="ECO:0000313" key="3">
    <source>
        <dbReference type="Proteomes" id="UP000326837"/>
    </source>
</evidence>